<evidence type="ECO:0000313" key="3">
    <source>
        <dbReference type="Proteomes" id="UP001296104"/>
    </source>
</evidence>
<evidence type="ECO:0000256" key="1">
    <source>
        <dbReference type="SAM" id="SignalP"/>
    </source>
</evidence>
<reference evidence="2" key="1">
    <citation type="submission" date="2023-11" db="EMBL/GenBank/DDBJ databases">
        <authorList>
            <person name="Alioto T."/>
            <person name="Alioto T."/>
            <person name="Gomez Garrido J."/>
        </authorList>
    </citation>
    <scope>NUCLEOTIDE SEQUENCE</scope>
</reference>
<evidence type="ECO:0000313" key="2">
    <source>
        <dbReference type="EMBL" id="CAK4034790.1"/>
    </source>
</evidence>
<comment type="caution">
    <text evidence="2">The sequence shown here is derived from an EMBL/GenBank/DDBJ whole genome shotgun (WGS) entry which is preliminary data.</text>
</comment>
<keyword evidence="1" id="KW-0732">Signal</keyword>
<protein>
    <submittedName>
        <fullName evidence="2">Uncharacterized protein</fullName>
    </submittedName>
</protein>
<proteinExistence type="predicted"/>
<dbReference type="EMBL" id="CAVMBE010000137">
    <property type="protein sequence ID" value="CAK4034790.1"/>
    <property type="molecule type" value="Genomic_DNA"/>
</dbReference>
<gene>
    <name evidence="2" type="ORF">LECACI_7A009948</name>
</gene>
<organism evidence="2 3">
    <name type="scientific">Lecanosticta acicola</name>
    <dbReference type="NCBI Taxonomy" id="111012"/>
    <lineage>
        <taxon>Eukaryota</taxon>
        <taxon>Fungi</taxon>
        <taxon>Dikarya</taxon>
        <taxon>Ascomycota</taxon>
        <taxon>Pezizomycotina</taxon>
        <taxon>Dothideomycetes</taxon>
        <taxon>Dothideomycetidae</taxon>
        <taxon>Mycosphaerellales</taxon>
        <taxon>Mycosphaerellaceae</taxon>
        <taxon>Lecanosticta</taxon>
    </lineage>
</organism>
<dbReference type="AlphaFoldDB" id="A0AAI8Z981"/>
<accession>A0AAI8Z981</accession>
<sequence>MRFTTVVVASLAGAALSLPVAVDTTEIGLVKDLEGLTKPAVQTRQLGRLGDQLENLSSSKLNARGEQEDALSAALSSIAKSISGRQVDVLENAAGIPFTQAANDKRQVDVAGAAIEPVEEAF</sequence>
<feature type="signal peptide" evidence="1">
    <location>
        <begin position="1"/>
        <end position="17"/>
    </location>
</feature>
<feature type="chain" id="PRO_5042504572" evidence="1">
    <location>
        <begin position="18"/>
        <end position="122"/>
    </location>
</feature>
<dbReference type="Proteomes" id="UP001296104">
    <property type="component" value="Unassembled WGS sequence"/>
</dbReference>
<name>A0AAI8Z981_9PEZI</name>
<keyword evidence="3" id="KW-1185">Reference proteome</keyword>